<evidence type="ECO:0000256" key="1">
    <source>
        <dbReference type="ARBA" id="ARBA00007553"/>
    </source>
</evidence>
<name>A0ABP8JKC9_9MICO</name>
<feature type="compositionally biased region" description="Acidic residues" evidence="2">
    <location>
        <begin position="64"/>
        <end position="74"/>
    </location>
</feature>
<feature type="compositionally biased region" description="Low complexity" evidence="2">
    <location>
        <begin position="128"/>
        <end position="139"/>
    </location>
</feature>
<dbReference type="PANTHER" id="PTHR11022:SF41">
    <property type="entry name" value="PEPTIDOGLYCAN-RECOGNITION PROTEIN LC-RELATED"/>
    <property type="match status" value="1"/>
</dbReference>
<dbReference type="Pfam" id="PF01510">
    <property type="entry name" value="Amidase_2"/>
    <property type="match status" value="1"/>
</dbReference>
<evidence type="ECO:0000313" key="5">
    <source>
        <dbReference type="EMBL" id="GAA4392073.1"/>
    </source>
</evidence>
<evidence type="ECO:0000313" key="6">
    <source>
        <dbReference type="Proteomes" id="UP001500642"/>
    </source>
</evidence>
<sequence>MFAPATASAATGLPELGSTDPGERGTPEAPAESAPPESGSSSEPSPGAGPQEAEARTDSRAVDGDDSSVIELDGDAGGGAGEDSVTVMGAVWDGAHTPDSISYRTQDPEGAWSSWEQFEVSDGAGPDAGTSESGGATAGTEPVVVAEGVAVEVKVDGPADAEVSVETVTTPTTGADEQIAQNSSFTGGAWDTGMGLVPRSEAAAAVVDSDAHRFGAATVAVNAGLTYVSRAEWGANESLKKCRPDTTSTNRAMVVHHTAGATSYTRAQVPGILRGILTYHTQSRGWCDMGYNMLVDRYGTIYEGRSGGLDRAVVGAHASGFNSGTFGVSVMGTYSSPAPGAVVNALGRVGAWQANKWGWDPTSRVTLTSGGSDTSRYPAGRKVTLPRIFGHRDTSHTSCPGNGLYGQLRQVRTKSLAGFTPPTNASAITKFYYANTAKTGSPTTDERCGLKNKGC</sequence>
<dbReference type="Proteomes" id="UP001500642">
    <property type="component" value="Unassembled WGS sequence"/>
</dbReference>
<dbReference type="SMART" id="SM00701">
    <property type="entry name" value="PGRP"/>
    <property type="match status" value="1"/>
</dbReference>
<feature type="compositionally biased region" description="Low complexity" evidence="2">
    <location>
        <begin position="27"/>
        <end position="50"/>
    </location>
</feature>
<feature type="domain" description="Peptidoglycan recognition protein family" evidence="4">
    <location>
        <begin position="225"/>
        <end position="372"/>
    </location>
</feature>
<gene>
    <name evidence="5" type="ORF">GCM10023167_19930</name>
</gene>
<keyword evidence="6" id="KW-1185">Reference proteome</keyword>
<dbReference type="SUPFAM" id="SSF55846">
    <property type="entry name" value="N-acetylmuramoyl-L-alanine amidase-like"/>
    <property type="match status" value="1"/>
</dbReference>
<comment type="caution">
    <text evidence="5">The sequence shown here is derived from an EMBL/GenBank/DDBJ whole genome shotgun (WGS) entry which is preliminary data.</text>
</comment>
<evidence type="ECO:0000259" key="3">
    <source>
        <dbReference type="SMART" id="SM00644"/>
    </source>
</evidence>
<organism evidence="5 6">
    <name type="scientific">Brevibacterium pityocampae</name>
    <dbReference type="NCBI Taxonomy" id="506594"/>
    <lineage>
        <taxon>Bacteria</taxon>
        <taxon>Bacillati</taxon>
        <taxon>Actinomycetota</taxon>
        <taxon>Actinomycetes</taxon>
        <taxon>Micrococcales</taxon>
        <taxon>Brevibacteriaceae</taxon>
        <taxon>Brevibacterium</taxon>
    </lineage>
</organism>
<dbReference type="EMBL" id="BAABGL010000015">
    <property type="protein sequence ID" value="GAA4392073.1"/>
    <property type="molecule type" value="Genomic_DNA"/>
</dbReference>
<dbReference type="RefSeq" id="WP_345031796.1">
    <property type="nucleotide sequence ID" value="NZ_BAABGL010000015.1"/>
</dbReference>
<feature type="domain" description="N-acetylmuramoyl-L-alanine amidase" evidence="3">
    <location>
        <begin position="238"/>
        <end position="401"/>
    </location>
</feature>
<dbReference type="InterPro" id="IPR015510">
    <property type="entry name" value="PGRP"/>
</dbReference>
<feature type="region of interest" description="Disordered" evidence="2">
    <location>
        <begin position="1"/>
        <end position="84"/>
    </location>
</feature>
<dbReference type="CDD" id="cd06583">
    <property type="entry name" value="PGRP"/>
    <property type="match status" value="1"/>
</dbReference>
<accession>A0ABP8JKC9</accession>
<comment type="similarity">
    <text evidence="1">Belongs to the N-acetylmuramoyl-L-alanine amidase 2 family.</text>
</comment>
<dbReference type="SMART" id="SM00644">
    <property type="entry name" value="Ami_2"/>
    <property type="match status" value="1"/>
</dbReference>
<evidence type="ECO:0008006" key="7">
    <source>
        <dbReference type="Google" id="ProtNLM"/>
    </source>
</evidence>
<evidence type="ECO:0000256" key="2">
    <source>
        <dbReference type="SAM" id="MobiDB-lite"/>
    </source>
</evidence>
<reference evidence="6" key="1">
    <citation type="journal article" date="2019" name="Int. J. Syst. Evol. Microbiol.">
        <title>The Global Catalogue of Microorganisms (GCM) 10K type strain sequencing project: providing services to taxonomists for standard genome sequencing and annotation.</title>
        <authorList>
            <consortium name="The Broad Institute Genomics Platform"/>
            <consortium name="The Broad Institute Genome Sequencing Center for Infectious Disease"/>
            <person name="Wu L."/>
            <person name="Ma J."/>
        </authorList>
    </citation>
    <scope>NUCLEOTIDE SEQUENCE [LARGE SCALE GENOMIC DNA]</scope>
    <source>
        <strain evidence="6">JCM 17808</strain>
    </source>
</reference>
<feature type="compositionally biased region" description="Basic and acidic residues" evidence="2">
    <location>
        <begin position="53"/>
        <end position="63"/>
    </location>
</feature>
<evidence type="ECO:0000259" key="4">
    <source>
        <dbReference type="SMART" id="SM00701"/>
    </source>
</evidence>
<feature type="region of interest" description="Disordered" evidence="2">
    <location>
        <begin position="120"/>
        <end position="139"/>
    </location>
</feature>
<protein>
    <recommendedName>
        <fullName evidence="7">N-acetylmuramoyl-L-alanine amidase</fullName>
    </recommendedName>
</protein>
<dbReference type="InterPro" id="IPR036505">
    <property type="entry name" value="Amidase/PGRP_sf"/>
</dbReference>
<dbReference type="InterPro" id="IPR002502">
    <property type="entry name" value="Amidase_domain"/>
</dbReference>
<proteinExistence type="inferred from homology"/>
<dbReference type="InterPro" id="IPR006619">
    <property type="entry name" value="PGRP_domain_met/bac"/>
</dbReference>
<dbReference type="Gene3D" id="3.40.80.10">
    <property type="entry name" value="Peptidoglycan recognition protein-like"/>
    <property type="match status" value="1"/>
</dbReference>
<dbReference type="PANTHER" id="PTHR11022">
    <property type="entry name" value="PEPTIDOGLYCAN RECOGNITION PROTEIN"/>
    <property type="match status" value="1"/>
</dbReference>